<dbReference type="GO" id="GO:0005737">
    <property type="term" value="C:cytoplasm"/>
    <property type="evidence" value="ECO:0007669"/>
    <property type="project" value="UniProtKB-SubCell"/>
</dbReference>
<evidence type="ECO:0000256" key="8">
    <source>
        <dbReference type="ARBA" id="ARBA00022679"/>
    </source>
</evidence>
<evidence type="ECO:0000256" key="13">
    <source>
        <dbReference type="RuleBase" id="RU000587"/>
    </source>
</evidence>
<keyword evidence="16" id="KW-1185">Reference proteome</keyword>
<comment type="caution">
    <text evidence="15">The sequence shown here is derived from an EMBL/GenBank/DDBJ whole genome shotgun (WGS) entry which is preliminary data.</text>
</comment>
<dbReference type="Gene3D" id="3.40.50.2000">
    <property type="entry name" value="Glycogen Phosphorylase B"/>
    <property type="match status" value="2"/>
</dbReference>
<evidence type="ECO:0000256" key="2">
    <source>
        <dbReference type="ARBA" id="ARBA00001933"/>
    </source>
</evidence>
<comment type="function">
    <text evidence="13">Allosteric enzyme that catalyzes the rate-limiting step in glycogen catabolism, the phosphorolytic cleavage of glycogen to produce glucose-1-phosphate, and plays a central role in maintaining cellular and organismal glucose homeostasis.</text>
</comment>
<dbReference type="PROSITE" id="PS00102">
    <property type="entry name" value="PHOSPHORYLASE"/>
    <property type="match status" value="1"/>
</dbReference>
<keyword evidence="7 13" id="KW-0328">Glycosyltransferase</keyword>
<dbReference type="AlphaFoldDB" id="A0A7X0AV33"/>
<dbReference type="GO" id="GO:0030170">
    <property type="term" value="F:pyridoxal phosphate binding"/>
    <property type="evidence" value="ECO:0007669"/>
    <property type="project" value="InterPro"/>
</dbReference>
<dbReference type="NCBIfam" id="TIGR02093">
    <property type="entry name" value="P_ylase"/>
    <property type="match status" value="1"/>
</dbReference>
<evidence type="ECO:0000256" key="14">
    <source>
        <dbReference type="SAM" id="MobiDB-lite"/>
    </source>
</evidence>
<keyword evidence="9 12" id="KW-0663">Pyridoxal phosphate</keyword>
<reference evidence="15 16" key="1">
    <citation type="submission" date="2020-08" db="EMBL/GenBank/DDBJ databases">
        <title>Genomic Encyclopedia of Type Strains, Phase IV (KMG-IV): sequencing the most valuable type-strain genomes for metagenomic binning, comparative biology and taxonomic classification.</title>
        <authorList>
            <person name="Goeker M."/>
        </authorList>
    </citation>
    <scope>NUCLEOTIDE SEQUENCE [LARGE SCALE GENOMIC DNA]</scope>
    <source>
        <strain evidence="15 16">DSM 22198</strain>
    </source>
</reference>
<comment type="cofactor">
    <cofactor evidence="2 13">
        <name>pyridoxal 5'-phosphate</name>
        <dbReference type="ChEBI" id="CHEBI:597326"/>
    </cofactor>
</comment>
<evidence type="ECO:0000313" key="16">
    <source>
        <dbReference type="Proteomes" id="UP000539175"/>
    </source>
</evidence>
<evidence type="ECO:0000256" key="11">
    <source>
        <dbReference type="ARBA" id="ARBA00025174"/>
    </source>
</evidence>
<dbReference type="CDD" id="cd04300">
    <property type="entry name" value="GT35_Glycogen_Phosphorylase"/>
    <property type="match status" value="1"/>
</dbReference>
<keyword evidence="5" id="KW-0963">Cytoplasm</keyword>
<dbReference type="FunFam" id="3.40.50.2000:FF:000153">
    <property type="entry name" value="Alpha-1,4 glucan phosphorylase"/>
    <property type="match status" value="1"/>
</dbReference>
<dbReference type="InterPro" id="IPR011833">
    <property type="entry name" value="Glycg_phsphrylas"/>
</dbReference>
<evidence type="ECO:0000256" key="7">
    <source>
        <dbReference type="ARBA" id="ARBA00022676"/>
    </source>
</evidence>
<dbReference type="EC" id="2.4.1.1" evidence="13"/>
<evidence type="ECO:0000256" key="3">
    <source>
        <dbReference type="ARBA" id="ARBA00004496"/>
    </source>
</evidence>
<dbReference type="FunFam" id="3.40.50.2000:FF:000003">
    <property type="entry name" value="Alpha-1,4 glucan phosphorylase"/>
    <property type="match status" value="1"/>
</dbReference>
<evidence type="ECO:0000256" key="10">
    <source>
        <dbReference type="ARBA" id="ARBA00023277"/>
    </source>
</evidence>
<comment type="catalytic activity">
    <reaction evidence="1 13">
        <text>[(1-&gt;4)-alpha-D-glucosyl](n) + phosphate = [(1-&gt;4)-alpha-D-glucosyl](n-1) + alpha-D-glucose 1-phosphate</text>
        <dbReference type="Rhea" id="RHEA:41732"/>
        <dbReference type="Rhea" id="RHEA-COMP:9584"/>
        <dbReference type="Rhea" id="RHEA-COMP:9586"/>
        <dbReference type="ChEBI" id="CHEBI:15444"/>
        <dbReference type="ChEBI" id="CHEBI:43474"/>
        <dbReference type="ChEBI" id="CHEBI:58601"/>
        <dbReference type="EC" id="2.4.1.1"/>
    </reaction>
</comment>
<proteinExistence type="inferred from homology"/>
<evidence type="ECO:0000256" key="4">
    <source>
        <dbReference type="ARBA" id="ARBA00006047"/>
    </source>
</evidence>
<evidence type="ECO:0000313" key="15">
    <source>
        <dbReference type="EMBL" id="MBB6250643.1"/>
    </source>
</evidence>
<name>A0A7X0AV33_9PROT</name>
<evidence type="ECO:0000256" key="12">
    <source>
        <dbReference type="PIRSR" id="PIRSR000460-1"/>
    </source>
</evidence>
<dbReference type="PANTHER" id="PTHR11468:SF3">
    <property type="entry name" value="GLYCOGEN PHOSPHORYLASE, LIVER FORM"/>
    <property type="match status" value="1"/>
</dbReference>
<dbReference type="GO" id="GO:0008184">
    <property type="term" value="F:glycogen phosphorylase activity"/>
    <property type="evidence" value="ECO:0007669"/>
    <property type="project" value="InterPro"/>
</dbReference>
<comment type="function">
    <text evidence="11">Phosphorylase is an important allosteric enzyme in carbohydrate metabolism. Enzymes from different sources differ in their regulatory mechanisms and in their natural substrates. However, all known phosphorylases share catalytic and structural properties.</text>
</comment>
<keyword evidence="8 13" id="KW-0808">Transferase</keyword>
<accession>A0A7X0AV33</accession>
<keyword evidence="10 13" id="KW-0119">Carbohydrate metabolism</keyword>
<protein>
    <recommendedName>
        <fullName evidence="13">Alpha-1,4 glucan phosphorylase</fullName>
        <ecNumber evidence="13">2.4.1.1</ecNumber>
    </recommendedName>
</protein>
<dbReference type="PIRSF" id="PIRSF000460">
    <property type="entry name" value="Pprylas_GlgP"/>
    <property type="match status" value="1"/>
</dbReference>
<dbReference type="EMBL" id="JACIIZ010000003">
    <property type="protein sequence ID" value="MBB6250643.1"/>
    <property type="molecule type" value="Genomic_DNA"/>
</dbReference>
<evidence type="ECO:0000256" key="9">
    <source>
        <dbReference type="ARBA" id="ARBA00022898"/>
    </source>
</evidence>
<dbReference type="Pfam" id="PF00343">
    <property type="entry name" value="Phosphorylase"/>
    <property type="match status" value="1"/>
</dbReference>
<sequence length="841" mass="94160">MTETGAPPAISEPSREPDAIRPLPPPPALPEEVDGDVMRAAILAKLTYAVGKNPEVASKRDWFLATTLAVRDRIVERWMSSTRKTYESKRKRVYYLSLEFLIGRLLIDALMETGLTEPVREALAGLGVDLDELRKIEPDAALGNGGLGRLAACFMESMATLQVAAHGYGIRYDHGLFRQAIKDGWQREYPENWLTFGNPWEFERPEVDYSVGFGGTVDTIEVSEDETRHVWKPEETVDAIAFDTPVTGWRAAHVNTLRLWSARAPDALRLDAFNQGDHVGALAARVRLEAISKVLYPSDATPAGLELRLRQEYFFVAASLQDIIRRHKQHHGDLRTLPDKVAVQLNDTHPTIAIVEMMRILLDQEEFGWDDAWDITTAVFSYTNHTLLPEALESWPVPLMERLLPRHMQIIYLINALHLELVRSRGEHDGGMLSALSLIDESHGRRVRMGHLAFIGSHKINGVSALHSDLVKRTVFNHLDRFYPDRIVNKTNGITFRRWLFEANPGLTKLLVDCCGAQVMDDPNALARFEHYADDAGVVDRFQTIRRAKKVELAKIIRQRLEVTVSPDAMFDVQIKRIHEYKRQLLNILEIVALYDAIRANPGGNWVPRVKIFAGKAAASYHQAKLIIKLANDVARLVNRDPAVRGLLKVVFLPNYNVSLAEAIIPAADLSEQISTAGMEASGTGNMKLALNGSLTIGTLDGANVEIRDHVGDDNIFIFGLTTDEVDARRRKGIDMADVIAASPMLEEVLDALGSGVFSPGEPGRFGDLVNTLKYHDYFMVAADFDAYYATQRLVDARWHDRAAWWRSAIINTARMGFFSSDRAIAEYATDIWNVPIVAKP</sequence>
<evidence type="ECO:0000256" key="1">
    <source>
        <dbReference type="ARBA" id="ARBA00001275"/>
    </source>
</evidence>
<dbReference type="GO" id="GO:0005980">
    <property type="term" value="P:glycogen catabolic process"/>
    <property type="evidence" value="ECO:0007669"/>
    <property type="project" value="UniProtKB-ARBA"/>
</dbReference>
<organism evidence="15 16">
    <name type="scientific">Nitrospirillum iridis</name>
    <dbReference type="NCBI Taxonomy" id="765888"/>
    <lineage>
        <taxon>Bacteria</taxon>
        <taxon>Pseudomonadati</taxon>
        <taxon>Pseudomonadota</taxon>
        <taxon>Alphaproteobacteria</taxon>
        <taxon>Rhodospirillales</taxon>
        <taxon>Azospirillaceae</taxon>
        <taxon>Nitrospirillum</taxon>
    </lineage>
</organism>
<feature type="modified residue" description="N6-(pyridoxal phosphate)lysine" evidence="12">
    <location>
        <position position="688"/>
    </location>
</feature>
<keyword evidence="6" id="KW-0021">Allosteric enzyme</keyword>
<dbReference type="Proteomes" id="UP000539175">
    <property type="component" value="Unassembled WGS sequence"/>
</dbReference>
<dbReference type="PANTHER" id="PTHR11468">
    <property type="entry name" value="GLYCOGEN PHOSPHORYLASE"/>
    <property type="match status" value="1"/>
</dbReference>
<evidence type="ECO:0000256" key="6">
    <source>
        <dbReference type="ARBA" id="ARBA00022533"/>
    </source>
</evidence>
<dbReference type="InterPro" id="IPR000811">
    <property type="entry name" value="Glyco_trans_35"/>
</dbReference>
<dbReference type="RefSeq" id="WP_425491262.1">
    <property type="nucleotide sequence ID" value="NZ_JACIIZ010000003.1"/>
</dbReference>
<dbReference type="InterPro" id="IPR035090">
    <property type="entry name" value="Pyridoxal_P_attach_site"/>
</dbReference>
<comment type="similarity">
    <text evidence="4 13">Belongs to the glycogen phosphorylase family.</text>
</comment>
<comment type="subcellular location">
    <subcellularLocation>
        <location evidence="3">Cytoplasm</location>
    </subcellularLocation>
</comment>
<gene>
    <name evidence="15" type="ORF">FHS74_001188</name>
</gene>
<feature type="region of interest" description="Disordered" evidence="14">
    <location>
        <begin position="1"/>
        <end position="31"/>
    </location>
</feature>
<dbReference type="SUPFAM" id="SSF53756">
    <property type="entry name" value="UDP-Glycosyltransferase/glycogen phosphorylase"/>
    <property type="match status" value="1"/>
</dbReference>
<evidence type="ECO:0000256" key="5">
    <source>
        <dbReference type="ARBA" id="ARBA00022490"/>
    </source>
</evidence>